<feature type="transmembrane region" description="Helical" evidence="1">
    <location>
        <begin position="12"/>
        <end position="29"/>
    </location>
</feature>
<name>A0A2R4CGU6_9BURK</name>
<reference evidence="2 3" key="1">
    <citation type="submission" date="2018-03" db="EMBL/GenBank/DDBJ databases">
        <title>Massilia armeniaca sp. nov., isolated from desert soil.</title>
        <authorList>
            <person name="Huang H."/>
            <person name="Ren M."/>
        </authorList>
    </citation>
    <scope>NUCLEOTIDE SEQUENCE [LARGE SCALE GENOMIC DNA]</scope>
    <source>
        <strain evidence="2 3">ZMN-3</strain>
    </source>
</reference>
<keyword evidence="1" id="KW-0812">Transmembrane</keyword>
<organism evidence="2 3">
    <name type="scientific">Pseudoduganella armeniaca</name>
    <dbReference type="NCBI Taxonomy" id="2072590"/>
    <lineage>
        <taxon>Bacteria</taxon>
        <taxon>Pseudomonadati</taxon>
        <taxon>Pseudomonadota</taxon>
        <taxon>Betaproteobacteria</taxon>
        <taxon>Burkholderiales</taxon>
        <taxon>Oxalobacteraceae</taxon>
        <taxon>Telluria group</taxon>
        <taxon>Pseudoduganella</taxon>
    </lineage>
</organism>
<proteinExistence type="predicted"/>
<dbReference type="RefSeq" id="WP_107144141.1">
    <property type="nucleotide sequence ID" value="NZ_CP028324.1"/>
</dbReference>
<dbReference type="Proteomes" id="UP000240505">
    <property type="component" value="Chromosome"/>
</dbReference>
<keyword evidence="1" id="KW-1133">Transmembrane helix</keyword>
<feature type="transmembrane region" description="Helical" evidence="1">
    <location>
        <begin position="114"/>
        <end position="137"/>
    </location>
</feature>
<keyword evidence="1" id="KW-0472">Membrane</keyword>
<dbReference type="AlphaFoldDB" id="A0A2R4CGU6"/>
<gene>
    <name evidence="2" type="ORF">C9I28_26660</name>
</gene>
<sequence>MKQDRCKLWNPWAAAGWSLLFSPAFGAWLHAANWRALGRPEKAAAARRWGWLVIATILLSGVAAALCELYARHLPWLATVALTVTWYGFPAREHCHYVRVTTGGHYRRRHWAPALLGGLAGWLLLALLSLGAATLLVNLGGFYL</sequence>
<feature type="transmembrane region" description="Helical" evidence="1">
    <location>
        <begin position="49"/>
        <end position="71"/>
    </location>
</feature>
<accession>A0A2R4CGU6</accession>
<evidence type="ECO:0000313" key="3">
    <source>
        <dbReference type="Proteomes" id="UP000240505"/>
    </source>
</evidence>
<dbReference type="KEGG" id="masz:C9I28_26660"/>
<keyword evidence="3" id="KW-1185">Reference proteome</keyword>
<dbReference type="OrthoDB" id="8592519at2"/>
<evidence type="ECO:0000313" key="2">
    <source>
        <dbReference type="EMBL" id="AVR98816.1"/>
    </source>
</evidence>
<evidence type="ECO:0000256" key="1">
    <source>
        <dbReference type="SAM" id="Phobius"/>
    </source>
</evidence>
<protein>
    <submittedName>
        <fullName evidence="2">Uncharacterized protein</fullName>
    </submittedName>
</protein>
<dbReference type="EMBL" id="CP028324">
    <property type="protein sequence ID" value="AVR98816.1"/>
    <property type="molecule type" value="Genomic_DNA"/>
</dbReference>